<dbReference type="Gene3D" id="3.30.565.10">
    <property type="entry name" value="Histidine kinase-like ATPase, C-terminal domain"/>
    <property type="match status" value="1"/>
</dbReference>
<sequence length="361" mass="39008">MSTEVAPRDPWERFGWLMWSGWVVFLVFPVVAALQADRGWAPRLLAVALVLGFAAAYVGEVLRLTSDRHWRRSVPEPVVVLVLLFALAAATVPTIGAAALSFVPFLQSFGVFGLPRPLCWIYAGALLAATALATVLWLGPEDLSLLFILVGVTAAAVAGRLLGEHGQAYESAVRGQDLATERERLARDVHDVLGHSLTVVIVKAELAARLVEADPARAREELADIQRLSREALGEIRATVGGLRAARLSTEIEHAREALLGAGMVPDLPTDERVLDPRYRVVLGWVLREAVTNVVRHSRADRCSAWLTESSLVVEDDGRGLGDTPEGNGLRGLRERVHGAGGHFTVGPGQDGRGTRLEASW</sequence>
<keyword evidence="5" id="KW-1133">Transmembrane helix</keyword>
<dbReference type="EMBL" id="RKHO01000001">
    <property type="protein sequence ID" value="ROR91067.1"/>
    <property type="molecule type" value="Genomic_DNA"/>
</dbReference>
<evidence type="ECO:0000313" key="8">
    <source>
        <dbReference type="Proteomes" id="UP000281738"/>
    </source>
</evidence>
<dbReference type="Proteomes" id="UP000281738">
    <property type="component" value="Unassembled WGS sequence"/>
</dbReference>
<dbReference type="CDD" id="cd16917">
    <property type="entry name" value="HATPase_UhpB-NarQ-NarX-like"/>
    <property type="match status" value="1"/>
</dbReference>
<feature type="transmembrane region" description="Helical" evidence="5">
    <location>
        <begin position="41"/>
        <end position="58"/>
    </location>
</feature>
<dbReference type="Gene3D" id="1.20.5.1930">
    <property type="match status" value="1"/>
</dbReference>
<feature type="compositionally biased region" description="Gly residues" evidence="4">
    <location>
        <begin position="340"/>
        <end position="352"/>
    </location>
</feature>
<keyword evidence="8" id="KW-1185">Reference proteome</keyword>
<dbReference type="PANTHER" id="PTHR24421:SF63">
    <property type="entry name" value="SENSOR HISTIDINE KINASE DESK"/>
    <property type="match status" value="1"/>
</dbReference>
<feature type="transmembrane region" description="Helical" evidence="5">
    <location>
        <begin position="16"/>
        <end position="34"/>
    </location>
</feature>
<dbReference type="GO" id="GO:0016020">
    <property type="term" value="C:membrane"/>
    <property type="evidence" value="ECO:0007669"/>
    <property type="project" value="InterPro"/>
</dbReference>
<gene>
    <name evidence="7" type="ORF">EDD33_1928</name>
</gene>
<protein>
    <submittedName>
        <fullName evidence="7">Two-component system sensor histidine kinase DesK</fullName>
    </submittedName>
</protein>
<dbReference type="InterPro" id="IPR036890">
    <property type="entry name" value="HATPase_C_sf"/>
</dbReference>
<dbReference type="InterPro" id="IPR050482">
    <property type="entry name" value="Sensor_HK_TwoCompSys"/>
</dbReference>
<feature type="transmembrane region" description="Helical" evidence="5">
    <location>
        <begin position="144"/>
        <end position="162"/>
    </location>
</feature>
<reference evidence="7 8" key="1">
    <citation type="submission" date="2018-11" db="EMBL/GenBank/DDBJ databases">
        <title>Sequencing the genomes of 1000 actinobacteria strains.</title>
        <authorList>
            <person name="Klenk H.-P."/>
        </authorList>
    </citation>
    <scope>NUCLEOTIDE SEQUENCE [LARGE SCALE GENOMIC DNA]</scope>
    <source>
        <strain evidence="7 8">DSM 12652</strain>
    </source>
</reference>
<keyword evidence="5" id="KW-0472">Membrane</keyword>
<feature type="transmembrane region" description="Helical" evidence="5">
    <location>
        <begin position="78"/>
        <end position="106"/>
    </location>
</feature>
<name>A0A3N2CU63_9ACTN</name>
<comment type="caution">
    <text evidence="7">The sequence shown here is derived from an EMBL/GenBank/DDBJ whole genome shotgun (WGS) entry which is preliminary data.</text>
</comment>
<organism evidence="7 8">
    <name type="scientific">Nocardioides aurantiacus</name>
    <dbReference type="NCBI Taxonomy" id="86796"/>
    <lineage>
        <taxon>Bacteria</taxon>
        <taxon>Bacillati</taxon>
        <taxon>Actinomycetota</taxon>
        <taxon>Actinomycetes</taxon>
        <taxon>Propionibacteriales</taxon>
        <taxon>Nocardioidaceae</taxon>
        <taxon>Nocardioides</taxon>
    </lineage>
</organism>
<feature type="transmembrane region" description="Helical" evidence="5">
    <location>
        <begin position="118"/>
        <end position="138"/>
    </location>
</feature>
<evidence type="ECO:0000256" key="4">
    <source>
        <dbReference type="SAM" id="MobiDB-lite"/>
    </source>
</evidence>
<accession>A0A3N2CU63</accession>
<dbReference type="GO" id="GO:0046983">
    <property type="term" value="F:protein dimerization activity"/>
    <property type="evidence" value="ECO:0007669"/>
    <property type="project" value="InterPro"/>
</dbReference>
<evidence type="ECO:0000313" key="7">
    <source>
        <dbReference type="EMBL" id="ROR91067.1"/>
    </source>
</evidence>
<feature type="region of interest" description="Disordered" evidence="4">
    <location>
        <begin position="340"/>
        <end position="361"/>
    </location>
</feature>
<keyword evidence="3" id="KW-0902">Two-component regulatory system</keyword>
<proteinExistence type="predicted"/>
<evidence type="ECO:0000256" key="5">
    <source>
        <dbReference type="SAM" id="Phobius"/>
    </source>
</evidence>
<dbReference type="Pfam" id="PF07730">
    <property type="entry name" value="HisKA_3"/>
    <property type="match status" value="1"/>
</dbReference>
<evidence type="ECO:0000259" key="6">
    <source>
        <dbReference type="Pfam" id="PF07730"/>
    </source>
</evidence>
<dbReference type="RefSeq" id="WP_246003444.1">
    <property type="nucleotide sequence ID" value="NZ_RKHO01000001.1"/>
</dbReference>
<dbReference type="PANTHER" id="PTHR24421">
    <property type="entry name" value="NITRATE/NITRITE SENSOR PROTEIN NARX-RELATED"/>
    <property type="match status" value="1"/>
</dbReference>
<evidence type="ECO:0000256" key="1">
    <source>
        <dbReference type="ARBA" id="ARBA00022679"/>
    </source>
</evidence>
<evidence type="ECO:0000256" key="3">
    <source>
        <dbReference type="ARBA" id="ARBA00023012"/>
    </source>
</evidence>
<dbReference type="InterPro" id="IPR011712">
    <property type="entry name" value="Sig_transdc_His_kin_sub3_dim/P"/>
</dbReference>
<dbReference type="GO" id="GO:0000155">
    <property type="term" value="F:phosphorelay sensor kinase activity"/>
    <property type="evidence" value="ECO:0007669"/>
    <property type="project" value="InterPro"/>
</dbReference>
<keyword evidence="5" id="KW-0812">Transmembrane</keyword>
<dbReference type="AlphaFoldDB" id="A0A3N2CU63"/>
<keyword evidence="2 7" id="KW-0418">Kinase</keyword>
<feature type="domain" description="Signal transduction histidine kinase subgroup 3 dimerisation and phosphoacceptor" evidence="6">
    <location>
        <begin position="181"/>
        <end position="246"/>
    </location>
</feature>
<keyword evidence="1" id="KW-0808">Transferase</keyword>
<evidence type="ECO:0000256" key="2">
    <source>
        <dbReference type="ARBA" id="ARBA00022777"/>
    </source>
</evidence>
<dbReference type="SUPFAM" id="SSF55874">
    <property type="entry name" value="ATPase domain of HSP90 chaperone/DNA topoisomerase II/histidine kinase"/>
    <property type="match status" value="1"/>
</dbReference>